<sequence length="1023" mass="121125">MSRFQPTRASSPPSRNLVLTDSSIAPELQNLSLQDIEIIDAVIQRAGPSATTFFNVFKAYSDVLNERGLDPQEVVYYGKLLKLGTLKGKNWGEKWESVKGQVERLPVTPTLESLSLVPEYVGNDLPSESPGSEGSYQKIPDRGVSKSSALEPLSKLRKLIRTGASKETQTALSVSKERTATVIRSGIVELDDDQLSVTASGYEEPESSPFPPSYKSTHFDMTRPHRLPASSFSVKRSAANPTNAEKRTKDLDDAWKNIKMEQDEKFADKLRDDILLARCWSIWRQGFLWIVTTNQQVADARDKLLLELYLQRWLKRMAYRRAREDELIRQLQNHTLTRFFGTWQAKLKKKRQDAWRIDMRQKMKIIKTRSDNRIRQEAWNKWRQLHRAHFADDHYKIALLARYFLQWKAKVAHLDDLDAIADNFVRAIQLKSLKSYFDLWKRVIGLRYSERHIARRVDLRLMSTTVHLWRIRIAQVRTAERFKQQLTLKHALLKWSEARNILKLQEQRAEKHLTRQNEVLLRAVFRIWRARMRGKRMEQYKLNITKRDAWQKWKASLVRRKSMIDNAALFFSHSNTRLASEMLHRWRQILATHRNAHSYAVAFHEDRLRAKMLLLWRVRLRENFQNAKIARWANKFFTTRRAWQTWVAAMEERKRQKRLELWNLTRAQRFFNVWRARTRQVQYFKECEQILHRRAEKRILVAALTRWTNRVIELKSRELDVAHQQDISLLRTAFQKWRSCRLRHVEEVSLLENYLLVKQEDVLRRAFHRWLTAKRSAAHRRLTHQRKEAQLRQMTITAAWERWRERFKEERLRPLEYQLIFQSQKNMMSRAFRIWLSKTESLPAVKFHSMHLKEKFFKKWHSMIPNALRAKKARDTDRYNTLGWYFEKWTNAYKTKITLKAVARAKYLRLPPAPSRRAAVPSNSIYSEVRKYTAVQDEDSDSSDPSIAEPLMEPFAPRSRTAKSPRPRSERSLPRSEKQNKRPKSPRSVTSTDMLATNRDNGGGGRLWAALKDIGPQRPRRNL</sequence>
<gene>
    <name evidence="3" type="ORF">CVT26_015271</name>
</gene>
<dbReference type="STRING" id="231916.A0A409W9X4"/>
<evidence type="ECO:0000313" key="4">
    <source>
        <dbReference type="Proteomes" id="UP000284706"/>
    </source>
</evidence>
<dbReference type="OrthoDB" id="1933281at2759"/>
<organism evidence="3 4">
    <name type="scientific">Gymnopilus dilepis</name>
    <dbReference type="NCBI Taxonomy" id="231916"/>
    <lineage>
        <taxon>Eukaryota</taxon>
        <taxon>Fungi</taxon>
        <taxon>Dikarya</taxon>
        <taxon>Basidiomycota</taxon>
        <taxon>Agaricomycotina</taxon>
        <taxon>Agaricomycetes</taxon>
        <taxon>Agaricomycetidae</taxon>
        <taxon>Agaricales</taxon>
        <taxon>Agaricineae</taxon>
        <taxon>Hymenogastraceae</taxon>
        <taxon>Gymnopilus</taxon>
    </lineage>
</organism>
<proteinExistence type="predicted"/>
<feature type="compositionally biased region" description="Basic and acidic residues" evidence="1">
    <location>
        <begin position="967"/>
        <end position="980"/>
    </location>
</feature>
<evidence type="ECO:0000259" key="2">
    <source>
        <dbReference type="Pfam" id="PF08457"/>
    </source>
</evidence>
<comment type="caution">
    <text evidence="3">The sequence shown here is derived from an EMBL/GenBank/DDBJ whole genome shotgun (WGS) entry which is preliminary data.</text>
</comment>
<dbReference type="AlphaFoldDB" id="A0A409W9X4"/>
<feature type="region of interest" description="Disordered" evidence="1">
    <location>
        <begin position="122"/>
        <end position="144"/>
    </location>
</feature>
<dbReference type="Proteomes" id="UP000284706">
    <property type="component" value="Unassembled WGS sequence"/>
</dbReference>
<accession>A0A409W9X4</accession>
<feature type="region of interest" description="Disordered" evidence="1">
    <location>
        <begin position="933"/>
        <end position="1023"/>
    </location>
</feature>
<evidence type="ECO:0000256" key="1">
    <source>
        <dbReference type="SAM" id="MobiDB-lite"/>
    </source>
</evidence>
<feature type="domain" description="Sfi1 spindle body" evidence="2">
    <location>
        <begin position="365"/>
        <end position="739"/>
    </location>
</feature>
<dbReference type="EMBL" id="NHYE01005274">
    <property type="protein sequence ID" value="PPQ75280.1"/>
    <property type="molecule type" value="Genomic_DNA"/>
</dbReference>
<feature type="compositionally biased region" description="Polar residues" evidence="1">
    <location>
        <begin position="987"/>
        <end position="1000"/>
    </location>
</feature>
<reference evidence="3 4" key="1">
    <citation type="journal article" date="2018" name="Evol. Lett.">
        <title>Horizontal gene cluster transfer increased hallucinogenic mushroom diversity.</title>
        <authorList>
            <person name="Reynolds H.T."/>
            <person name="Vijayakumar V."/>
            <person name="Gluck-Thaler E."/>
            <person name="Korotkin H.B."/>
            <person name="Matheny P.B."/>
            <person name="Slot J.C."/>
        </authorList>
    </citation>
    <scope>NUCLEOTIDE SEQUENCE [LARGE SCALE GENOMIC DNA]</scope>
    <source>
        <strain evidence="3 4">SRW20</strain>
    </source>
</reference>
<evidence type="ECO:0000313" key="3">
    <source>
        <dbReference type="EMBL" id="PPQ75280.1"/>
    </source>
</evidence>
<dbReference type="Pfam" id="PF08457">
    <property type="entry name" value="Sfi1"/>
    <property type="match status" value="1"/>
</dbReference>
<protein>
    <recommendedName>
        <fullName evidence="2">Sfi1 spindle body domain-containing protein</fullName>
    </recommendedName>
</protein>
<dbReference type="InterPro" id="IPR013665">
    <property type="entry name" value="Sfi1_dom"/>
</dbReference>
<dbReference type="InParanoid" id="A0A409W9X4"/>
<name>A0A409W9X4_9AGAR</name>
<keyword evidence="4" id="KW-1185">Reference proteome</keyword>
<dbReference type="FunCoup" id="A0A409W9X4">
    <property type="interactions" value="2"/>
</dbReference>